<dbReference type="Proteomes" id="UP000050969">
    <property type="component" value="Unassembled WGS sequence"/>
</dbReference>
<gene>
    <name evidence="2" type="ORF">IV56_GL000138</name>
</gene>
<dbReference type="InterPro" id="IPR000683">
    <property type="entry name" value="Gfo/Idh/MocA-like_OxRdtase_N"/>
</dbReference>
<evidence type="ECO:0000313" key="3">
    <source>
        <dbReference type="Proteomes" id="UP000050969"/>
    </source>
</evidence>
<dbReference type="AlphaFoldDB" id="A0A0R2MVV1"/>
<dbReference type="Gene3D" id="3.30.360.10">
    <property type="entry name" value="Dihydrodipicolinate Reductase, domain 2"/>
    <property type="match status" value="1"/>
</dbReference>
<evidence type="ECO:0000313" key="2">
    <source>
        <dbReference type="EMBL" id="KRO17655.1"/>
    </source>
</evidence>
<dbReference type="Gene3D" id="3.40.50.720">
    <property type="entry name" value="NAD(P)-binding Rossmann-like Domain"/>
    <property type="match status" value="1"/>
</dbReference>
<dbReference type="GO" id="GO:0000166">
    <property type="term" value="F:nucleotide binding"/>
    <property type="evidence" value="ECO:0007669"/>
    <property type="project" value="InterPro"/>
</dbReference>
<protein>
    <submittedName>
        <fullName evidence="2">Oxidoreductase</fullName>
    </submittedName>
</protein>
<dbReference type="SUPFAM" id="SSF55347">
    <property type="entry name" value="Glyceraldehyde-3-phosphate dehydrogenase-like, C-terminal domain"/>
    <property type="match status" value="1"/>
</dbReference>
<dbReference type="PANTHER" id="PTHR43708:SF4">
    <property type="entry name" value="OXIDOREDUCTASE YCEM-RELATED"/>
    <property type="match status" value="1"/>
</dbReference>
<reference evidence="2 3" key="1">
    <citation type="journal article" date="2015" name="Genome Announc.">
        <title>Expanding the biotechnology potential of lactobacilli through comparative genomics of 213 strains and associated genera.</title>
        <authorList>
            <person name="Sun Z."/>
            <person name="Harris H.M."/>
            <person name="McCann A."/>
            <person name="Guo C."/>
            <person name="Argimon S."/>
            <person name="Zhang W."/>
            <person name="Yang X."/>
            <person name="Jeffery I.B."/>
            <person name="Cooney J.C."/>
            <person name="Kagawa T.F."/>
            <person name="Liu W."/>
            <person name="Song Y."/>
            <person name="Salvetti E."/>
            <person name="Wrobel A."/>
            <person name="Rasinkangas P."/>
            <person name="Parkhill J."/>
            <person name="Rea M.C."/>
            <person name="O'Sullivan O."/>
            <person name="Ritari J."/>
            <person name="Douillard F.P."/>
            <person name="Paul Ross R."/>
            <person name="Yang R."/>
            <person name="Briner A.E."/>
            <person name="Felis G.E."/>
            <person name="de Vos W.M."/>
            <person name="Barrangou R."/>
            <person name="Klaenhammer T.R."/>
            <person name="Caufield P.W."/>
            <person name="Cui Y."/>
            <person name="Zhang H."/>
            <person name="O'Toole P.W."/>
        </authorList>
    </citation>
    <scope>NUCLEOTIDE SEQUENCE [LARGE SCALE GENOMIC DNA]</scope>
    <source>
        <strain evidence="2 3">DSM 24301</strain>
    </source>
</reference>
<dbReference type="PANTHER" id="PTHR43708">
    <property type="entry name" value="CONSERVED EXPRESSED OXIDOREDUCTASE (EUROFUNG)"/>
    <property type="match status" value="1"/>
</dbReference>
<feature type="domain" description="Gfo/Idh/MocA-like oxidoreductase N-terminal" evidence="1">
    <location>
        <begin position="2"/>
        <end position="121"/>
    </location>
</feature>
<evidence type="ECO:0000259" key="1">
    <source>
        <dbReference type="Pfam" id="PF01408"/>
    </source>
</evidence>
<sequence length="308" mass="34109">MLNIGVMGLGYIAQQAYLPVYAANRQVVNWHLMTRNEEKLANIQQQYRFASATTSKEQLLAQDLDAVMIHTPTSTHTALIREFLEAGVHVFVDKPISEDYSEVEALYQLAADKNRLLMAGFNRRFAPMNRQLAAVPDKNTVTVLKTRVAASEPTQYALFDLLIHPVDTALYLAGFPTAGNIRYSLHQDEAGNLEQAGVTFTGNGLKADASVNMLAGANYEEATVYAKTGIARTINLNQYQQWQESAETTQLAPDWQDTLETRGLAPMVRAFIDAVAQDQPNPVSPESSLMTHHMIANLAEQVKPSQKN</sequence>
<dbReference type="STRING" id="1293598.IV56_GL000138"/>
<organism evidence="2 3">
    <name type="scientific">Lacticaseibacillus saniviri JCM 17471 = DSM 24301</name>
    <dbReference type="NCBI Taxonomy" id="1293598"/>
    <lineage>
        <taxon>Bacteria</taxon>
        <taxon>Bacillati</taxon>
        <taxon>Bacillota</taxon>
        <taxon>Bacilli</taxon>
        <taxon>Lactobacillales</taxon>
        <taxon>Lactobacillaceae</taxon>
        <taxon>Lacticaseibacillus</taxon>
    </lineage>
</organism>
<dbReference type="SUPFAM" id="SSF51735">
    <property type="entry name" value="NAD(P)-binding Rossmann-fold domains"/>
    <property type="match status" value="1"/>
</dbReference>
<dbReference type="InterPro" id="IPR036291">
    <property type="entry name" value="NAD(P)-bd_dom_sf"/>
</dbReference>
<dbReference type="EMBL" id="JQCE01000010">
    <property type="protein sequence ID" value="KRO17655.1"/>
    <property type="molecule type" value="Genomic_DNA"/>
</dbReference>
<proteinExistence type="predicted"/>
<comment type="caution">
    <text evidence="2">The sequence shown here is derived from an EMBL/GenBank/DDBJ whole genome shotgun (WGS) entry which is preliminary data.</text>
</comment>
<dbReference type="InterPro" id="IPR051317">
    <property type="entry name" value="Gfo/Idh/MocA_oxidoreduct"/>
</dbReference>
<name>A0A0R2MVV1_9LACO</name>
<dbReference type="RefSeq" id="WP_056992641.1">
    <property type="nucleotide sequence ID" value="NZ_JQCE01000010.1"/>
</dbReference>
<dbReference type="PATRIC" id="fig|1293598.4.peg.137"/>
<accession>A0A0R2MVV1</accession>
<keyword evidence="3" id="KW-1185">Reference proteome</keyword>
<dbReference type="Pfam" id="PF01408">
    <property type="entry name" value="GFO_IDH_MocA"/>
    <property type="match status" value="1"/>
</dbReference>